<protein>
    <submittedName>
        <fullName evidence="3">Phage baseplate assembly protein V</fullName>
    </submittedName>
</protein>
<evidence type="ECO:0000313" key="2">
    <source>
        <dbReference type="EMBL" id="AYO18091.1"/>
    </source>
</evidence>
<dbReference type="InterPro" id="IPR006531">
    <property type="entry name" value="Gp5/Vgr_OB"/>
</dbReference>
<proteinExistence type="predicted"/>
<sequence length="241" mass="25301">MIEATRKLQNAVSKIKATFTSLIRVGVITDVDAAKARVKVTLPGFSDLPTDWLTCITKRTLGVRTSFNYKVNEKVLCLFLPFGDMSTGFVLGSFYDDKNLPAQTNPDVFSIEWEDGTVLSYDQGSSTGSLKIKGGTPALTVSPEGITIEAKTSIIGATSITGTLDVSDAVTLANVLNGAMTASFMGTVGAAGYTGPVSGAAAQMNNGANITTTLTYNGQEVTTMPHTHMDAESRPTGSAIQ</sequence>
<dbReference type="EMBL" id="CP045859">
    <property type="protein sequence ID" value="QGH47265.1"/>
    <property type="molecule type" value="Genomic_DNA"/>
</dbReference>
<dbReference type="EMBL" id="CP033138">
    <property type="protein sequence ID" value="AYO18091.1"/>
    <property type="molecule type" value="Genomic_DNA"/>
</dbReference>
<dbReference type="InterPro" id="IPR013046">
    <property type="entry name" value="GpV/Gp45"/>
</dbReference>
<evidence type="ECO:0000259" key="1">
    <source>
        <dbReference type="Pfam" id="PF04717"/>
    </source>
</evidence>
<reference evidence="3" key="3">
    <citation type="submission" date="2019-11" db="EMBL/GenBank/DDBJ databases">
        <title>Complete genome sequence of Vibrio owensii SH-14 isolated from shrimp with acute hepatopancreatic necrosis diease.</title>
        <authorList>
            <person name="Liang X."/>
            <person name="Wang Y."/>
        </authorList>
    </citation>
    <scope>NUCLEOTIDE SEQUENCE</scope>
    <source>
        <strain evidence="3">SH14</strain>
    </source>
</reference>
<dbReference type="Gene3D" id="2.40.50.230">
    <property type="entry name" value="Gp5 N-terminal domain"/>
    <property type="match status" value="1"/>
</dbReference>
<gene>
    <name evidence="3" type="ORF">APZ19_09280</name>
    <name evidence="2" type="ORF">D0812_27515</name>
</gene>
<dbReference type="Proteomes" id="UP000390336">
    <property type="component" value="Chromosome 1"/>
</dbReference>
<dbReference type="Gene3D" id="6.20.150.10">
    <property type="match status" value="1"/>
</dbReference>
<dbReference type="RefSeq" id="WP_054824823.1">
    <property type="nucleotide sequence ID" value="NZ_CP033138.1"/>
</dbReference>
<organism evidence="3 5">
    <name type="scientific">Vibrio owensii</name>
    <dbReference type="NCBI Taxonomy" id="696485"/>
    <lineage>
        <taxon>Bacteria</taxon>
        <taxon>Pseudomonadati</taxon>
        <taxon>Pseudomonadota</taxon>
        <taxon>Gammaproteobacteria</taxon>
        <taxon>Vibrionales</taxon>
        <taxon>Vibrionaceae</taxon>
        <taxon>Vibrio</taxon>
    </lineage>
</organism>
<reference evidence="2 4" key="2">
    <citation type="submission" date="2018-10" db="EMBL/GenBank/DDBJ databases">
        <title>Whole Genome of Vibrio owensii strain 170502, isolated from Acute Hepatopancreatic Necrosis Disease (AHPND) shrimp.</title>
        <authorList>
            <person name="Yan M."/>
            <person name="Wang X."/>
            <person name="Wang Y."/>
        </authorList>
    </citation>
    <scope>NUCLEOTIDE SEQUENCE [LARGE SCALE GENOMIC DNA]</scope>
    <source>
        <strain evidence="2 4">1700302</strain>
    </source>
</reference>
<dbReference type="Proteomes" id="UP000272136">
    <property type="component" value="Chromosome 2"/>
</dbReference>
<reference evidence="3 5" key="1">
    <citation type="journal article" date="2015" name="Genome Announc.">
        <title>Draft Genome Sequence of Vibrio owensii Strain SH-14, Which Causes Shrimp Acute Hepatopancreatic Necrosis Disease.</title>
        <authorList>
            <person name="Liu L."/>
            <person name="Xiao J."/>
            <person name="Xia X."/>
            <person name="Pan Y."/>
            <person name="Yan S."/>
            <person name="Wang Y."/>
        </authorList>
    </citation>
    <scope>NUCLEOTIDE SEQUENCE [LARGE SCALE GENOMIC DNA]</scope>
    <source>
        <strain evidence="3 5">SH14</strain>
    </source>
</reference>
<name>A0AAP9GC03_9VIBR</name>
<accession>A0AAP9GC03</accession>
<evidence type="ECO:0000313" key="5">
    <source>
        <dbReference type="Proteomes" id="UP000390336"/>
    </source>
</evidence>
<dbReference type="Pfam" id="PF04717">
    <property type="entry name" value="Phage_base_V"/>
    <property type="match status" value="1"/>
</dbReference>
<evidence type="ECO:0000313" key="3">
    <source>
        <dbReference type="EMBL" id="QGH47265.1"/>
    </source>
</evidence>
<dbReference type="NCBIfam" id="TIGR01644">
    <property type="entry name" value="phage_P2_V"/>
    <property type="match status" value="1"/>
</dbReference>
<evidence type="ECO:0000313" key="4">
    <source>
        <dbReference type="Proteomes" id="UP000272136"/>
    </source>
</evidence>
<dbReference type="AlphaFoldDB" id="A0AAP9GC03"/>
<feature type="domain" description="Gp5/Type VI secretion system Vgr protein OB-fold" evidence="1">
    <location>
        <begin position="25"/>
        <end position="95"/>
    </location>
</feature>
<keyword evidence="4" id="KW-1185">Reference proteome</keyword>
<dbReference type="InterPro" id="IPR037026">
    <property type="entry name" value="Vgr_OB-fold_dom_sf"/>
</dbReference>